<keyword evidence="2" id="KW-1185">Reference proteome</keyword>
<name>A0ABP6ZI42_9ACTN</name>
<evidence type="ECO:0000313" key="1">
    <source>
        <dbReference type="EMBL" id="GAA3607749.1"/>
    </source>
</evidence>
<dbReference type="EMBL" id="BAAAZO010000003">
    <property type="protein sequence ID" value="GAA3607749.1"/>
    <property type="molecule type" value="Genomic_DNA"/>
</dbReference>
<proteinExistence type="predicted"/>
<reference evidence="2" key="1">
    <citation type="journal article" date="2019" name="Int. J. Syst. Evol. Microbiol.">
        <title>The Global Catalogue of Microorganisms (GCM) 10K type strain sequencing project: providing services to taxonomists for standard genome sequencing and annotation.</title>
        <authorList>
            <consortium name="The Broad Institute Genomics Platform"/>
            <consortium name="The Broad Institute Genome Sequencing Center for Infectious Disease"/>
            <person name="Wu L."/>
            <person name="Ma J."/>
        </authorList>
    </citation>
    <scope>NUCLEOTIDE SEQUENCE [LARGE SCALE GENOMIC DNA]</scope>
    <source>
        <strain evidence="2">JCM 16902</strain>
    </source>
</reference>
<organism evidence="1 2">
    <name type="scientific">Kineosporia mesophila</name>
    <dbReference type="NCBI Taxonomy" id="566012"/>
    <lineage>
        <taxon>Bacteria</taxon>
        <taxon>Bacillati</taxon>
        <taxon>Actinomycetota</taxon>
        <taxon>Actinomycetes</taxon>
        <taxon>Kineosporiales</taxon>
        <taxon>Kineosporiaceae</taxon>
        <taxon>Kineosporia</taxon>
    </lineage>
</organism>
<sequence>MSVVIAVIAVFPVFTLLMIGLAKAENGLYQRSAPADLPAAAVESTVS</sequence>
<protein>
    <submittedName>
        <fullName evidence="1">Uncharacterized protein</fullName>
    </submittedName>
</protein>
<gene>
    <name evidence="1" type="ORF">GCM10022223_24660</name>
</gene>
<comment type="caution">
    <text evidence="1">The sequence shown here is derived from an EMBL/GenBank/DDBJ whole genome shotgun (WGS) entry which is preliminary data.</text>
</comment>
<dbReference type="Proteomes" id="UP001501074">
    <property type="component" value="Unassembled WGS sequence"/>
</dbReference>
<accession>A0ABP6ZI42</accession>
<dbReference type="RefSeq" id="WP_231483784.1">
    <property type="nucleotide sequence ID" value="NZ_BAAAZO010000003.1"/>
</dbReference>
<evidence type="ECO:0000313" key="2">
    <source>
        <dbReference type="Proteomes" id="UP001501074"/>
    </source>
</evidence>